<dbReference type="Proteomes" id="UP000094070">
    <property type="component" value="Unassembled WGS sequence"/>
</dbReference>
<keyword evidence="10" id="KW-1185">Reference proteome</keyword>
<evidence type="ECO:0000256" key="5">
    <source>
        <dbReference type="ARBA" id="ARBA00023295"/>
    </source>
</evidence>
<dbReference type="PANTHER" id="PTHR45708:SF49">
    <property type="entry name" value="ENDOCHITINASE"/>
    <property type="match status" value="1"/>
</dbReference>
<keyword evidence="4" id="KW-0119">Carbohydrate metabolism</keyword>
<sequence length="847" mass="89684">MKRTLLYSAVTAAIVLSQQAYAIDCSTFPVWQTEKAYNGGSQVQQNDNAYQAQWWTQGHSPAEYSGSWQEWKDLGQCDATDGNQAPSLSIISPLNLAQITEGSTITLKADASDPDGSIDYVEFFANDSSLGKVTAAPYQLDWVAVMGTDTITMTASDDKGKSTTKSVLIAVQGTSNNVAPSISLVSPTSQDNVQLNDNITLVATASDSDGYVAKVEFYVDNQLVATDTSEPFEHQWVATSGEHTLKANATDDKDATTSSNSITIQVDAPATGGCGDVAIYSAGTSYSAGQLVQSDNQKYQCDVAGWCSSSSSWAYAPGQGEHWQDAWTGLGLCTTPPTVSLTSPQDGSVVLAGSDITVTAQASDPDGSITGIEFFANGTSLGIDTQEPYSVLWAATTVGSNLIKAIATDNENNQSESLSQVTVSDQPVVTRLTSPTSGGAIGLGKSVQLVAEATSVTGTISSVDFLVNGVVVATDTSAPYTANWTPSAIGAYTISSSAIDNQGNKANSDSTSVNVIEKNSKTHKLIGYWHNFVNPAGCPIPLSEMSDAWDVIDIAFADNDPNSTGTVHFNLFQSDIRSDCPAIDPVKFKQDMADLQAKGKVFVLSLGGAEGTITLNTDLDEQHFVSSLTKIVQEWGFDGLDVDLESGSGLVHGSQIQARLGRALLQIEQNIGGDMYLTMAPEHPYVQGGMVAYTGIWGAYIPIIDQVRSTLDLLHVQLYNNGGLPNPYMAGSAPEGSVDMMVASVKMLVEGFELADGSFFSPLRDDQVAFGLPSGPQSANSGQAPTQNITNALDCVTYGNYCSTVVPTKLYPNFGGVMTWSINWDEYDGFNFSKPIGAKLTAMNNAQ</sequence>
<accession>A0A1E5E0S8</accession>
<comment type="similarity">
    <text evidence="1">Belongs to the glycosyl hydrolase 18 family. Chitinase class II subfamily.</text>
</comment>
<dbReference type="InterPro" id="IPR003610">
    <property type="entry name" value="CBM5/12"/>
</dbReference>
<dbReference type="AlphaFoldDB" id="A0A1E5E0S8"/>
<feature type="chain" id="PRO_5009174552" description="chitinase" evidence="7">
    <location>
        <begin position="23"/>
        <end position="847"/>
    </location>
</feature>
<dbReference type="GO" id="GO:0008061">
    <property type="term" value="F:chitin binding"/>
    <property type="evidence" value="ECO:0007669"/>
    <property type="project" value="InterPro"/>
</dbReference>
<dbReference type="Gene3D" id="2.10.10.20">
    <property type="entry name" value="Carbohydrate-binding module superfamily 5/12"/>
    <property type="match status" value="1"/>
</dbReference>
<evidence type="ECO:0000256" key="6">
    <source>
        <dbReference type="RuleBase" id="RU000489"/>
    </source>
</evidence>
<dbReference type="InterPro" id="IPR050542">
    <property type="entry name" value="Glycosyl_Hydrlase18_Chitinase"/>
</dbReference>
<name>A0A1E5E0S8_9VIBR</name>
<dbReference type="CDD" id="cd12215">
    <property type="entry name" value="ChiC_BD"/>
    <property type="match status" value="1"/>
</dbReference>
<gene>
    <name evidence="9" type="ORF">A1QC_01695</name>
</gene>
<dbReference type="SMART" id="SM00636">
    <property type="entry name" value="Glyco_18"/>
    <property type="match status" value="1"/>
</dbReference>
<feature type="signal peptide" evidence="7">
    <location>
        <begin position="1"/>
        <end position="22"/>
    </location>
</feature>
<evidence type="ECO:0000256" key="7">
    <source>
        <dbReference type="SAM" id="SignalP"/>
    </source>
</evidence>
<dbReference type="CDD" id="cd02871">
    <property type="entry name" value="GH18_chitinase_D-like"/>
    <property type="match status" value="1"/>
</dbReference>
<dbReference type="GO" id="GO:0008843">
    <property type="term" value="F:endochitinase activity"/>
    <property type="evidence" value="ECO:0007669"/>
    <property type="project" value="UniProtKB-EC"/>
</dbReference>
<dbReference type="InterPro" id="IPR013783">
    <property type="entry name" value="Ig-like_fold"/>
</dbReference>
<evidence type="ECO:0000259" key="8">
    <source>
        <dbReference type="PROSITE" id="PS51910"/>
    </source>
</evidence>
<dbReference type="OrthoDB" id="315328at2"/>
<dbReference type="STRING" id="1188252.A1QC_01695"/>
<dbReference type="SUPFAM" id="SSF51445">
    <property type="entry name" value="(Trans)glycosidases"/>
    <property type="match status" value="1"/>
</dbReference>
<dbReference type="Pfam" id="PF17957">
    <property type="entry name" value="Big_7"/>
    <property type="match status" value="4"/>
</dbReference>
<dbReference type="eggNOG" id="COG3979">
    <property type="taxonomic scope" value="Bacteria"/>
</dbReference>
<comment type="caution">
    <text evidence="9">The sequence shown here is derived from an EMBL/GenBank/DDBJ whole genome shotgun (WGS) entry which is preliminary data.</text>
</comment>
<dbReference type="SUPFAM" id="SSF51055">
    <property type="entry name" value="Carbohydrate binding domain"/>
    <property type="match status" value="1"/>
</dbReference>
<evidence type="ECO:0000313" key="9">
    <source>
        <dbReference type="EMBL" id="OEF23888.1"/>
    </source>
</evidence>
<dbReference type="EMBL" id="AJYK02000082">
    <property type="protein sequence ID" value="OEF23888.1"/>
    <property type="molecule type" value="Genomic_DNA"/>
</dbReference>
<dbReference type="Gene3D" id="2.60.40.10">
    <property type="entry name" value="Immunoglobulins"/>
    <property type="match status" value="4"/>
</dbReference>
<dbReference type="InterPro" id="IPR011583">
    <property type="entry name" value="Chitinase_II/V-like_cat"/>
</dbReference>
<organism evidence="9 10">
    <name type="scientific">Vibrio rumoiensis 1S-45</name>
    <dbReference type="NCBI Taxonomy" id="1188252"/>
    <lineage>
        <taxon>Bacteria</taxon>
        <taxon>Pseudomonadati</taxon>
        <taxon>Pseudomonadota</taxon>
        <taxon>Gammaproteobacteria</taxon>
        <taxon>Vibrionales</taxon>
        <taxon>Vibrionaceae</taxon>
        <taxon>Vibrio</taxon>
    </lineage>
</organism>
<evidence type="ECO:0000256" key="2">
    <source>
        <dbReference type="ARBA" id="ARBA00012729"/>
    </source>
</evidence>
<evidence type="ECO:0000256" key="3">
    <source>
        <dbReference type="ARBA" id="ARBA00022801"/>
    </source>
</evidence>
<dbReference type="PANTHER" id="PTHR45708">
    <property type="entry name" value="ENDOCHITINASE"/>
    <property type="match status" value="1"/>
</dbReference>
<dbReference type="PROSITE" id="PS51910">
    <property type="entry name" value="GH18_2"/>
    <property type="match status" value="1"/>
</dbReference>
<evidence type="ECO:0000313" key="10">
    <source>
        <dbReference type="Proteomes" id="UP000094070"/>
    </source>
</evidence>
<dbReference type="InterPro" id="IPR001223">
    <property type="entry name" value="Glyco_hydro18_cat"/>
</dbReference>
<dbReference type="InterPro" id="IPR017853">
    <property type="entry name" value="GH"/>
</dbReference>
<keyword evidence="7" id="KW-0732">Signal</keyword>
<evidence type="ECO:0000256" key="1">
    <source>
        <dbReference type="ARBA" id="ARBA00009121"/>
    </source>
</evidence>
<proteinExistence type="inferred from homology"/>
<dbReference type="InterPro" id="IPR036573">
    <property type="entry name" value="CBM_sf_5/12"/>
</dbReference>
<dbReference type="GO" id="GO:0005576">
    <property type="term" value="C:extracellular region"/>
    <property type="evidence" value="ECO:0007669"/>
    <property type="project" value="InterPro"/>
</dbReference>
<dbReference type="SMART" id="SM00495">
    <property type="entry name" value="ChtBD3"/>
    <property type="match status" value="2"/>
</dbReference>
<dbReference type="GO" id="GO:0030246">
    <property type="term" value="F:carbohydrate binding"/>
    <property type="evidence" value="ECO:0007669"/>
    <property type="project" value="InterPro"/>
</dbReference>
<dbReference type="Pfam" id="PF00704">
    <property type="entry name" value="Glyco_hydro_18"/>
    <property type="match status" value="1"/>
</dbReference>
<protein>
    <recommendedName>
        <fullName evidence="2">chitinase</fullName>
        <ecNumber evidence="2">3.2.1.14</ecNumber>
    </recommendedName>
</protein>
<dbReference type="GO" id="GO:0005975">
    <property type="term" value="P:carbohydrate metabolic process"/>
    <property type="evidence" value="ECO:0007669"/>
    <property type="project" value="InterPro"/>
</dbReference>
<dbReference type="RefSeq" id="WP_017025825.1">
    <property type="nucleotide sequence ID" value="NZ_AJYK02000082.1"/>
</dbReference>
<reference evidence="9 10" key="1">
    <citation type="journal article" date="2012" name="Science">
        <title>Ecological populations of bacteria act as socially cohesive units of antibiotic production and resistance.</title>
        <authorList>
            <person name="Cordero O.X."/>
            <person name="Wildschutte H."/>
            <person name="Kirkup B."/>
            <person name="Proehl S."/>
            <person name="Ngo L."/>
            <person name="Hussain F."/>
            <person name="Le Roux F."/>
            <person name="Mincer T."/>
            <person name="Polz M.F."/>
        </authorList>
    </citation>
    <scope>NUCLEOTIDE SEQUENCE [LARGE SCALE GENOMIC DNA]</scope>
    <source>
        <strain evidence="9 10">1S-45</strain>
    </source>
</reference>
<evidence type="ECO:0000256" key="4">
    <source>
        <dbReference type="ARBA" id="ARBA00023277"/>
    </source>
</evidence>
<dbReference type="PROSITE" id="PS01095">
    <property type="entry name" value="GH18_1"/>
    <property type="match status" value="1"/>
</dbReference>
<keyword evidence="3 6" id="KW-0378">Hydrolase</keyword>
<dbReference type="eggNOG" id="COG3469">
    <property type="taxonomic scope" value="Bacteria"/>
</dbReference>
<keyword evidence="5 6" id="KW-0326">Glycosidase</keyword>
<feature type="domain" description="GH18" evidence="8">
    <location>
        <begin position="523"/>
        <end position="843"/>
    </location>
</feature>
<dbReference type="Gene3D" id="3.20.20.80">
    <property type="entry name" value="Glycosidases"/>
    <property type="match status" value="1"/>
</dbReference>
<dbReference type="InterPro" id="IPR001579">
    <property type="entry name" value="Glyco_hydro_18_chit_AS"/>
</dbReference>
<dbReference type="EC" id="3.2.1.14" evidence="2"/>